<comment type="caution">
    <text evidence="1">The sequence shown here is derived from an EMBL/GenBank/DDBJ whole genome shotgun (WGS) entry which is preliminary data.</text>
</comment>
<name>A0A4Y2HSI8_ARAVE</name>
<keyword evidence="2" id="KW-1185">Reference proteome</keyword>
<dbReference type="AlphaFoldDB" id="A0A4Y2HSI8"/>
<proteinExistence type="predicted"/>
<dbReference type="Proteomes" id="UP000499080">
    <property type="component" value="Unassembled WGS sequence"/>
</dbReference>
<sequence>MISEDEQRYIRSMSLDHTWMEEKEQLLWSKTGPPKVEDSLNSDARIYPLALGSSGTSGSSISVLAHTSEPLSGLSSCNVLYNFFTNFVMMLQIHKCKMLSA</sequence>
<protein>
    <submittedName>
        <fullName evidence="1">Uncharacterized protein</fullName>
    </submittedName>
</protein>
<evidence type="ECO:0000313" key="2">
    <source>
        <dbReference type="Proteomes" id="UP000499080"/>
    </source>
</evidence>
<reference evidence="1 2" key="1">
    <citation type="journal article" date="2019" name="Sci. Rep.">
        <title>Orb-weaving spider Araneus ventricosus genome elucidates the spidroin gene catalogue.</title>
        <authorList>
            <person name="Kono N."/>
            <person name="Nakamura H."/>
            <person name="Ohtoshi R."/>
            <person name="Moran D.A.P."/>
            <person name="Shinohara A."/>
            <person name="Yoshida Y."/>
            <person name="Fujiwara M."/>
            <person name="Mori M."/>
            <person name="Tomita M."/>
            <person name="Arakawa K."/>
        </authorList>
    </citation>
    <scope>NUCLEOTIDE SEQUENCE [LARGE SCALE GENOMIC DNA]</scope>
</reference>
<accession>A0A4Y2HSI8</accession>
<evidence type="ECO:0000313" key="1">
    <source>
        <dbReference type="EMBL" id="GBM68386.1"/>
    </source>
</evidence>
<dbReference type="EMBL" id="BGPR01002138">
    <property type="protein sequence ID" value="GBM68386.1"/>
    <property type="molecule type" value="Genomic_DNA"/>
</dbReference>
<organism evidence="1 2">
    <name type="scientific">Araneus ventricosus</name>
    <name type="common">Orbweaver spider</name>
    <name type="synonym">Epeira ventricosa</name>
    <dbReference type="NCBI Taxonomy" id="182803"/>
    <lineage>
        <taxon>Eukaryota</taxon>
        <taxon>Metazoa</taxon>
        <taxon>Ecdysozoa</taxon>
        <taxon>Arthropoda</taxon>
        <taxon>Chelicerata</taxon>
        <taxon>Arachnida</taxon>
        <taxon>Araneae</taxon>
        <taxon>Araneomorphae</taxon>
        <taxon>Entelegynae</taxon>
        <taxon>Araneoidea</taxon>
        <taxon>Araneidae</taxon>
        <taxon>Araneus</taxon>
    </lineage>
</organism>
<gene>
    <name evidence="1" type="ORF">AVEN_210459_1</name>
</gene>